<dbReference type="InterPro" id="IPR051534">
    <property type="entry name" value="CBASS_pafABC_assoc_protein"/>
</dbReference>
<organism evidence="4 5">
    <name type="scientific">Paenibacillus lautus</name>
    <name type="common">Bacillus lautus</name>
    <dbReference type="NCBI Taxonomy" id="1401"/>
    <lineage>
        <taxon>Bacteria</taxon>
        <taxon>Bacillati</taxon>
        <taxon>Bacillota</taxon>
        <taxon>Bacilli</taxon>
        <taxon>Bacillales</taxon>
        <taxon>Paenibacillaceae</taxon>
        <taxon>Paenibacillus</taxon>
    </lineage>
</organism>
<proteinExistence type="predicted"/>
<keyword evidence="1" id="KW-0805">Transcription regulation</keyword>
<evidence type="ECO:0000256" key="1">
    <source>
        <dbReference type="ARBA" id="ARBA00023015"/>
    </source>
</evidence>
<name>A0A1R1AZH0_PAELA</name>
<dbReference type="Pfam" id="PF08279">
    <property type="entry name" value="HTH_11"/>
    <property type="match status" value="1"/>
</dbReference>
<dbReference type="InterPro" id="IPR028349">
    <property type="entry name" value="PafC-like"/>
</dbReference>
<dbReference type="InterPro" id="IPR036388">
    <property type="entry name" value="WH-like_DNA-bd_sf"/>
</dbReference>
<dbReference type="OrthoDB" id="9815009at2"/>
<dbReference type="Proteomes" id="UP000187074">
    <property type="component" value="Unassembled WGS sequence"/>
</dbReference>
<dbReference type="InterPro" id="IPR057727">
    <property type="entry name" value="WCX_dom"/>
</dbReference>
<dbReference type="PANTHER" id="PTHR34580">
    <property type="match status" value="1"/>
</dbReference>
<dbReference type="EMBL" id="MRTF01000006">
    <property type="protein sequence ID" value="OME91308.1"/>
    <property type="molecule type" value="Genomic_DNA"/>
</dbReference>
<gene>
    <name evidence="4" type="ORF">BK123_17750</name>
</gene>
<evidence type="ECO:0000259" key="3">
    <source>
        <dbReference type="PROSITE" id="PS51000"/>
    </source>
</evidence>
<protein>
    <submittedName>
        <fullName evidence="4">Transcriptional regulator</fullName>
    </submittedName>
</protein>
<dbReference type="AlphaFoldDB" id="A0A1R1AZH0"/>
<dbReference type="Gene3D" id="1.10.10.10">
    <property type="entry name" value="Winged helix-like DNA-binding domain superfamily/Winged helix DNA-binding domain"/>
    <property type="match status" value="1"/>
</dbReference>
<dbReference type="InterPro" id="IPR036390">
    <property type="entry name" value="WH_DNA-bd_sf"/>
</dbReference>
<dbReference type="InterPro" id="IPR026881">
    <property type="entry name" value="WYL_dom"/>
</dbReference>
<accession>A0A1R1AZH0</accession>
<dbReference type="Pfam" id="PF13280">
    <property type="entry name" value="WYL"/>
    <property type="match status" value="1"/>
</dbReference>
<comment type="caution">
    <text evidence="4">The sequence shown here is derived from an EMBL/GenBank/DDBJ whole genome shotgun (WGS) entry which is preliminary data.</text>
</comment>
<dbReference type="PANTHER" id="PTHR34580:SF1">
    <property type="entry name" value="PROTEIN PAFC"/>
    <property type="match status" value="1"/>
</dbReference>
<feature type="domain" description="HTH deoR-type" evidence="3">
    <location>
        <begin position="3"/>
        <end position="58"/>
    </location>
</feature>
<sequence length="315" mass="36418">MNKTDRMLAIVLELQQRKVVRAEDLASIFETSVRTIYRDIQALSEAGVPVMGAPGQGYSLMAGYFLPPVMFTAEEAVALLIGTDFIEQRFDEGYGLKAQASRKKIESILPEPVRADASRVRKTMRLLTPGNKATSREEKDYVEMVRRAILEERKVEFHYVKKMPDSKGDRKSFRSAAPYGLVFLQGSWTLVAWCDLRQGIRHFRLSRMKDLTVLEERFEMPPDFNLADYRPPDDRNLRVRILANPDIADRVKESGNYYTETLEECEDGLLVSLRVRRPEEIMQWVLGWGSNVVVLEPESFRDRIRDEAEKMLKRY</sequence>
<dbReference type="InterPro" id="IPR013196">
    <property type="entry name" value="HTH_11"/>
</dbReference>
<dbReference type="Pfam" id="PF25583">
    <property type="entry name" value="WCX"/>
    <property type="match status" value="1"/>
</dbReference>
<dbReference type="STRING" id="1401.BK123_17750"/>
<dbReference type="SUPFAM" id="SSF46785">
    <property type="entry name" value="Winged helix' DNA-binding domain"/>
    <property type="match status" value="1"/>
</dbReference>
<dbReference type="PIRSF" id="PIRSF016838">
    <property type="entry name" value="PafC"/>
    <property type="match status" value="1"/>
</dbReference>
<dbReference type="PROSITE" id="PS52050">
    <property type="entry name" value="WYL"/>
    <property type="match status" value="1"/>
</dbReference>
<reference evidence="4 5" key="1">
    <citation type="submission" date="2016-11" db="EMBL/GenBank/DDBJ databases">
        <title>Paenibacillus species isolates.</title>
        <authorList>
            <person name="Beno S.M."/>
        </authorList>
    </citation>
    <scope>NUCLEOTIDE SEQUENCE [LARGE SCALE GENOMIC DNA]</scope>
    <source>
        <strain evidence="4 5">FSL F4-0100</strain>
    </source>
</reference>
<keyword evidence="2" id="KW-0804">Transcription</keyword>
<evidence type="ECO:0000313" key="4">
    <source>
        <dbReference type="EMBL" id="OME91308.1"/>
    </source>
</evidence>
<dbReference type="InterPro" id="IPR001034">
    <property type="entry name" value="DeoR_HTH"/>
</dbReference>
<evidence type="ECO:0000313" key="5">
    <source>
        <dbReference type="Proteomes" id="UP000187074"/>
    </source>
</evidence>
<dbReference type="GO" id="GO:0003700">
    <property type="term" value="F:DNA-binding transcription factor activity"/>
    <property type="evidence" value="ECO:0007669"/>
    <property type="project" value="InterPro"/>
</dbReference>
<dbReference type="PROSITE" id="PS51000">
    <property type="entry name" value="HTH_DEOR_2"/>
    <property type="match status" value="1"/>
</dbReference>
<dbReference type="RefSeq" id="WP_076323707.1">
    <property type="nucleotide sequence ID" value="NZ_MRTF01000006.1"/>
</dbReference>
<evidence type="ECO:0000256" key="2">
    <source>
        <dbReference type="ARBA" id="ARBA00023163"/>
    </source>
</evidence>